<protein>
    <submittedName>
        <fullName evidence="4">Efflux transporter periplasmic adaptor subunit</fullName>
    </submittedName>
</protein>
<dbReference type="EMBL" id="CP019344">
    <property type="protein sequence ID" value="ARN78296.1"/>
    <property type="molecule type" value="Genomic_DNA"/>
</dbReference>
<evidence type="ECO:0000256" key="2">
    <source>
        <dbReference type="SAM" id="Phobius"/>
    </source>
</evidence>
<dbReference type="SUPFAM" id="SSF111369">
    <property type="entry name" value="HlyD-like secretion proteins"/>
    <property type="match status" value="1"/>
</dbReference>
<evidence type="ECO:0000313" key="4">
    <source>
        <dbReference type="EMBL" id="ARN78296.1"/>
    </source>
</evidence>
<dbReference type="PANTHER" id="PTHR30469:SF33">
    <property type="entry name" value="SLR1207 PROTEIN"/>
    <property type="match status" value="1"/>
</dbReference>
<dbReference type="GO" id="GO:1990281">
    <property type="term" value="C:efflux pump complex"/>
    <property type="evidence" value="ECO:0007669"/>
    <property type="project" value="TreeGrafter"/>
</dbReference>
<accession>A0A1W6MLA7</accession>
<dbReference type="Gene3D" id="2.40.30.170">
    <property type="match status" value="1"/>
</dbReference>
<keyword evidence="2" id="KW-0812">Transmembrane</keyword>
<dbReference type="GO" id="GO:0015562">
    <property type="term" value="F:efflux transmembrane transporter activity"/>
    <property type="evidence" value="ECO:0007669"/>
    <property type="project" value="TreeGrafter"/>
</dbReference>
<dbReference type="STRING" id="331648.BST97_10010"/>
<organism evidence="4 5">
    <name type="scientific">Nonlabens spongiae</name>
    <dbReference type="NCBI Taxonomy" id="331648"/>
    <lineage>
        <taxon>Bacteria</taxon>
        <taxon>Pseudomonadati</taxon>
        <taxon>Bacteroidota</taxon>
        <taxon>Flavobacteriia</taxon>
        <taxon>Flavobacteriales</taxon>
        <taxon>Flavobacteriaceae</taxon>
        <taxon>Nonlabens</taxon>
    </lineage>
</organism>
<sequence length="390" mass="42564">MKRTGTIITLLIIFTAAAVGIWYIYSKDLEDPEVYQTETASEQTIIKETVATGNIVPKEEINIKPNISGVIDKIHVEAGEFVEAGDLIAEIKVVPNINSLTSAKNSIAAQQTSVETARLAMENQKAIYDRQKTLFDKGVISANDFDLAQNNYNNAVQRYKQEQVALRGNQQNFDIIKTGTTSGLSEYANTNVRATVSGMVLDVPVKEGNQVIEANNFNEGTSIATIADVTKMIFEGKVDESEVGKIKEGLPLEITVGAYDNRKYEAILDYIAPKGVAENGAIQFSIKGTLKEIEKDSAFVRAGLSANASIILDKADSVLSVKEGLIQYDPETKQPYVEIAIGDQTFERRDVTLGLSDGIYVEIKDGISKEDKLKIWNPLKAPQGRGGYGG</sequence>
<name>A0A1W6MLA7_9FLAO</name>
<dbReference type="AlphaFoldDB" id="A0A1W6MLA7"/>
<dbReference type="NCBIfam" id="TIGR01730">
    <property type="entry name" value="RND_mfp"/>
    <property type="match status" value="1"/>
</dbReference>
<dbReference type="InterPro" id="IPR006143">
    <property type="entry name" value="RND_pump_MFP"/>
</dbReference>
<dbReference type="InterPro" id="IPR058625">
    <property type="entry name" value="MdtA-like_BSH"/>
</dbReference>
<dbReference type="PANTHER" id="PTHR30469">
    <property type="entry name" value="MULTIDRUG RESISTANCE PROTEIN MDTA"/>
    <property type="match status" value="1"/>
</dbReference>
<evidence type="ECO:0000259" key="3">
    <source>
        <dbReference type="Pfam" id="PF25917"/>
    </source>
</evidence>
<keyword evidence="5" id="KW-1185">Reference proteome</keyword>
<dbReference type="Gene3D" id="2.40.50.100">
    <property type="match status" value="1"/>
</dbReference>
<dbReference type="RefSeq" id="WP_085767097.1">
    <property type="nucleotide sequence ID" value="NZ_CP019344.1"/>
</dbReference>
<gene>
    <name evidence="4" type="ORF">BST97_10010</name>
</gene>
<feature type="transmembrane region" description="Helical" evidence="2">
    <location>
        <begin position="7"/>
        <end position="25"/>
    </location>
</feature>
<feature type="domain" description="Multidrug resistance protein MdtA-like barrel-sandwich hybrid" evidence="3">
    <location>
        <begin position="60"/>
        <end position="215"/>
    </location>
</feature>
<evidence type="ECO:0000256" key="1">
    <source>
        <dbReference type="ARBA" id="ARBA00009477"/>
    </source>
</evidence>
<evidence type="ECO:0000313" key="5">
    <source>
        <dbReference type="Proteomes" id="UP000193431"/>
    </source>
</evidence>
<comment type="similarity">
    <text evidence="1">Belongs to the membrane fusion protein (MFP) (TC 8.A.1) family.</text>
</comment>
<proteinExistence type="inferred from homology"/>
<dbReference type="Pfam" id="PF25917">
    <property type="entry name" value="BSH_RND"/>
    <property type="match status" value="1"/>
</dbReference>
<keyword evidence="2" id="KW-1133">Transmembrane helix</keyword>
<dbReference type="Gene3D" id="6.20.50.140">
    <property type="match status" value="1"/>
</dbReference>
<dbReference type="Proteomes" id="UP000193431">
    <property type="component" value="Chromosome"/>
</dbReference>
<dbReference type="OrthoDB" id="9809068at2"/>
<dbReference type="Gene3D" id="1.10.287.470">
    <property type="entry name" value="Helix hairpin bin"/>
    <property type="match status" value="1"/>
</dbReference>
<keyword evidence="2" id="KW-0472">Membrane</keyword>
<reference evidence="4 5" key="1">
    <citation type="submission" date="2016-11" db="EMBL/GenBank/DDBJ databases">
        <title>Trade-off between light-utilization and light-protection in marine flavobacteria.</title>
        <authorList>
            <person name="Kumagai Y."/>
        </authorList>
    </citation>
    <scope>NUCLEOTIDE SEQUENCE [LARGE SCALE GENOMIC DNA]</scope>
    <source>
        <strain evidence="4 5">JCM 13191</strain>
    </source>
</reference>